<reference evidence="1" key="2">
    <citation type="submission" date="2021-03" db="UniProtKB">
        <authorList>
            <consortium name="EnsemblPlants"/>
        </authorList>
    </citation>
    <scope>IDENTIFICATION</scope>
</reference>
<proteinExistence type="predicted"/>
<name>A0A803PJC5_CANSA</name>
<accession>A0A803PJC5</accession>
<evidence type="ECO:0000313" key="1">
    <source>
        <dbReference type="EnsemblPlants" id="cds.evm.model.04.948"/>
    </source>
</evidence>
<dbReference type="EnsemblPlants" id="evm.model.04.948">
    <property type="protein sequence ID" value="cds.evm.model.04.948"/>
    <property type="gene ID" value="evm.TU.04.948"/>
</dbReference>
<reference evidence="1" key="1">
    <citation type="submission" date="2018-11" db="EMBL/GenBank/DDBJ databases">
        <authorList>
            <person name="Grassa J C."/>
        </authorList>
    </citation>
    <scope>NUCLEOTIDE SEQUENCE [LARGE SCALE GENOMIC DNA]</scope>
</reference>
<dbReference type="Proteomes" id="UP000596661">
    <property type="component" value="Chromosome 4"/>
</dbReference>
<dbReference type="Gramene" id="evm.model.04.948">
    <property type="protein sequence ID" value="cds.evm.model.04.948"/>
    <property type="gene ID" value="evm.TU.04.948"/>
</dbReference>
<keyword evidence="2" id="KW-1185">Reference proteome</keyword>
<protein>
    <submittedName>
        <fullName evidence="1">Uncharacterized protein</fullName>
    </submittedName>
</protein>
<dbReference type="EMBL" id="UZAU01000371">
    <property type="status" value="NOT_ANNOTATED_CDS"/>
    <property type="molecule type" value="Genomic_DNA"/>
</dbReference>
<sequence>MGNGQSKVDKTPSKVKTRVADLALPLRTPDKYGAGISSARQRFSLNWGRMSKIVDAGGEEEDEVPVVIETKKKKS</sequence>
<organism evidence="1 2">
    <name type="scientific">Cannabis sativa</name>
    <name type="common">Hemp</name>
    <name type="synonym">Marijuana</name>
    <dbReference type="NCBI Taxonomy" id="3483"/>
    <lineage>
        <taxon>Eukaryota</taxon>
        <taxon>Viridiplantae</taxon>
        <taxon>Streptophyta</taxon>
        <taxon>Embryophyta</taxon>
        <taxon>Tracheophyta</taxon>
        <taxon>Spermatophyta</taxon>
        <taxon>Magnoliopsida</taxon>
        <taxon>eudicotyledons</taxon>
        <taxon>Gunneridae</taxon>
        <taxon>Pentapetalae</taxon>
        <taxon>rosids</taxon>
        <taxon>fabids</taxon>
        <taxon>Rosales</taxon>
        <taxon>Cannabaceae</taxon>
        <taxon>Cannabis</taxon>
    </lineage>
</organism>
<dbReference type="AlphaFoldDB" id="A0A803PJC5"/>
<evidence type="ECO:0000313" key="2">
    <source>
        <dbReference type="Proteomes" id="UP000596661"/>
    </source>
</evidence>